<evidence type="ECO:0008006" key="3">
    <source>
        <dbReference type="Google" id="ProtNLM"/>
    </source>
</evidence>
<sequence>MGDFNTDLLVPLSTRSRKLLDLVESVSLHILPLQATHHNIEGEDTWLDLILTSNPDLVHSHGQVPAPGFSHHDLIYLSYVLKPPKSKPKVLRVRCFGRMDGRRLCEDAAKISWDELTTATSIDDKVTIFNAQLQALYDTHAPVRKFKLKRPPAPWMTSEVRMAMKRRDRALAKFRRRRTEENWTSFKVARNRCNQMVRNAKRRHILENITSASSANIWKFLKTLGIGSEKNKDFQGTIALDDLNRHFSASAGIDHHVKSLTIEFIAGLPKPDIDPFQFSPMTSDDISKIILSIRSNAIGYDKITRRMITTALDHLILTITHIINFSFSTNMFPSQWRKAYVIPLPKILNPNLVTHFRPISILPFLSKVLEACAQTTVQLYSFTTFVEYIAVRFQTLPQHYYRTP</sequence>
<evidence type="ECO:0000313" key="1">
    <source>
        <dbReference type="EnsemblMetazoa" id="XP_037872523.1"/>
    </source>
</evidence>
<protein>
    <recommendedName>
        <fullName evidence="3">RNA-directed DNA polymerase from transposon X-element</fullName>
    </recommendedName>
</protein>
<reference evidence="1" key="2">
    <citation type="submission" date="2022-06" db="UniProtKB">
        <authorList>
            <consortium name="EnsemblMetazoa"/>
        </authorList>
    </citation>
    <scope>IDENTIFICATION</scope>
    <source>
        <strain evidence="1">p50T (Dazao)</strain>
    </source>
</reference>
<name>A0A8R2R618_BOMMO</name>
<keyword evidence="2" id="KW-1185">Reference proteome</keyword>
<accession>A0A8R2R618</accession>
<dbReference type="AlphaFoldDB" id="A0A8R2R618"/>
<organism evidence="1 2">
    <name type="scientific">Bombyx mori</name>
    <name type="common">Silk moth</name>
    <dbReference type="NCBI Taxonomy" id="7091"/>
    <lineage>
        <taxon>Eukaryota</taxon>
        <taxon>Metazoa</taxon>
        <taxon>Ecdysozoa</taxon>
        <taxon>Arthropoda</taxon>
        <taxon>Hexapoda</taxon>
        <taxon>Insecta</taxon>
        <taxon>Pterygota</taxon>
        <taxon>Neoptera</taxon>
        <taxon>Endopterygota</taxon>
        <taxon>Lepidoptera</taxon>
        <taxon>Glossata</taxon>
        <taxon>Ditrysia</taxon>
        <taxon>Bombycoidea</taxon>
        <taxon>Bombycidae</taxon>
        <taxon>Bombycinae</taxon>
        <taxon>Bombyx</taxon>
    </lineage>
</organism>
<dbReference type="EnsemblMetazoa" id="XM_038016595.1">
    <property type="protein sequence ID" value="XP_037872523.1"/>
    <property type="gene ID" value="LOC119629726"/>
</dbReference>
<dbReference type="Proteomes" id="UP000005204">
    <property type="component" value="Unassembled WGS sequence"/>
</dbReference>
<reference evidence="2" key="1">
    <citation type="journal article" date="2008" name="Insect Biochem. Mol. Biol.">
        <title>The genome of a lepidopteran model insect, the silkworm Bombyx mori.</title>
        <authorList>
            <consortium name="International Silkworm Genome Consortium"/>
        </authorList>
    </citation>
    <scope>NUCLEOTIDE SEQUENCE [LARGE SCALE GENOMIC DNA]</scope>
    <source>
        <strain evidence="2">p50T</strain>
    </source>
</reference>
<dbReference type="PANTHER" id="PTHR47510:SF3">
    <property type="entry name" value="ENDO_EXONUCLEASE_PHOSPHATASE DOMAIN-CONTAINING PROTEIN"/>
    <property type="match status" value="1"/>
</dbReference>
<dbReference type="PANTHER" id="PTHR47510">
    <property type="entry name" value="REVERSE TRANSCRIPTASE DOMAIN-CONTAINING PROTEIN"/>
    <property type="match status" value="1"/>
</dbReference>
<proteinExistence type="predicted"/>
<evidence type="ECO:0000313" key="2">
    <source>
        <dbReference type="Proteomes" id="UP000005204"/>
    </source>
</evidence>